<dbReference type="PANTHER" id="PTHR43884">
    <property type="entry name" value="ACYL-COA DEHYDROGENASE"/>
    <property type="match status" value="1"/>
</dbReference>
<dbReference type="InterPro" id="IPR037069">
    <property type="entry name" value="AcylCoA_DH/ox_N_sf"/>
</dbReference>
<dbReference type="Gene3D" id="1.10.540.10">
    <property type="entry name" value="Acyl-CoA dehydrogenase/oxidase, N-terminal domain"/>
    <property type="match status" value="1"/>
</dbReference>
<proteinExistence type="inferred from homology"/>
<evidence type="ECO:0000313" key="10">
    <source>
        <dbReference type="Proteomes" id="UP000655523"/>
    </source>
</evidence>
<evidence type="ECO:0000313" key="9">
    <source>
        <dbReference type="EMBL" id="NPT57123.1"/>
    </source>
</evidence>
<dbReference type="InterPro" id="IPR009100">
    <property type="entry name" value="AcylCoA_DH/oxidase_NM_dom_sf"/>
</dbReference>
<dbReference type="InterPro" id="IPR036250">
    <property type="entry name" value="AcylCo_DH-like_C"/>
</dbReference>
<dbReference type="SUPFAM" id="SSF47203">
    <property type="entry name" value="Acyl-CoA dehydrogenase C-terminal domain-like"/>
    <property type="match status" value="1"/>
</dbReference>
<keyword evidence="3" id="KW-0285">Flavoprotein</keyword>
<organism evidence="8 10">
    <name type="scientific">Paraburkholderia elongata</name>
    <dbReference type="NCBI Taxonomy" id="2675747"/>
    <lineage>
        <taxon>Bacteria</taxon>
        <taxon>Pseudomonadati</taxon>
        <taxon>Pseudomonadota</taxon>
        <taxon>Betaproteobacteria</taxon>
        <taxon>Burkholderiales</taxon>
        <taxon>Burkholderiaceae</taxon>
        <taxon>Paraburkholderia</taxon>
    </lineage>
</organism>
<evidence type="ECO:0000259" key="6">
    <source>
        <dbReference type="Pfam" id="PF00441"/>
    </source>
</evidence>
<comment type="cofactor">
    <cofactor evidence="1">
        <name>FAD</name>
        <dbReference type="ChEBI" id="CHEBI:57692"/>
    </cofactor>
</comment>
<dbReference type="RefSeq" id="WP_172166825.1">
    <property type="nucleotide sequence ID" value="NZ_WOEZ01000092.1"/>
</dbReference>
<comment type="similarity">
    <text evidence="2">Belongs to the acyl-CoA dehydrogenase family.</text>
</comment>
<reference evidence="8 10" key="1">
    <citation type="submission" date="2019-11" db="EMBL/GenBank/DDBJ databases">
        <title>Metabolism of dissolved organic matter in forest soils.</title>
        <authorList>
            <person name="Cyle K.T."/>
            <person name="Wilhelm R.C."/>
            <person name="Martinez C.E."/>
        </authorList>
    </citation>
    <scope>NUCLEOTIDE SEQUENCE [LARGE SCALE GENOMIC DNA]</scope>
    <source>
        <strain evidence="8 10">5N</strain>
    </source>
</reference>
<dbReference type="Pfam" id="PF00441">
    <property type="entry name" value="Acyl-CoA_dh_1"/>
    <property type="match status" value="1"/>
</dbReference>
<evidence type="ECO:0000256" key="4">
    <source>
        <dbReference type="ARBA" id="ARBA00022827"/>
    </source>
</evidence>
<dbReference type="GO" id="GO:0003995">
    <property type="term" value="F:acyl-CoA dehydrogenase activity"/>
    <property type="evidence" value="ECO:0007669"/>
    <property type="project" value="TreeGrafter"/>
</dbReference>
<dbReference type="SUPFAM" id="SSF56645">
    <property type="entry name" value="Acyl-CoA dehydrogenase NM domain-like"/>
    <property type="match status" value="1"/>
</dbReference>
<dbReference type="Pfam" id="PF02771">
    <property type="entry name" value="Acyl-CoA_dh_N"/>
    <property type="match status" value="1"/>
</dbReference>
<feature type="domain" description="Acyl-CoA dehydrogenase/oxidase C-terminal" evidence="6">
    <location>
        <begin position="220"/>
        <end position="356"/>
    </location>
</feature>
<sequence length="379" mass="40846">MNLDFSDEQIMLRDQLRRFLKERCPISAVRSVLEGNSSFDRVLYKELAGLGVLGAAIPEEFGGVGLGYLELCVLAEELGRSLAPVPVSSSIYLAAQFLMLAGSDEQKSRWLPGIASADIVGTFAMTENPGHAGSAAMRTIAERGTISGVKVPVPDGDIADVAVVAAREHGRGASDEISLFLVDLNGPCVRREVVENIDPTRSQARLVFDGAAAEPLGNAGEGRAIIERVLDQAAVLIAFEQVGGADRSIELARDYALDRMAFGRQIGSFQAIKHMLADMYVSATLARSNAYYGAWALSANASELPVAAANARVSATQAFQHCAKNSIQVHGGAGFTWEFDCHLYYRRSNALGLAVGSLWTWEDRLIERMVSRERDLAPN</sequence>
<accession>A0A972NPR4</accession>
<comment type="caution">
    <text evidence="8">The sequence shown here is derived from an EMBL/GenBank/DDBJ whole genome shotgun (WGS) entry which is preliminary data.</text>
</comment>
<evidence type="ECO:0000313" key="8">
    <source>
        <dbReference type="EMBL" id="NPT56439.1"/>
    </source>
</evidence>
<keyword evidence="4" id="KW-0274">FAD</keyword>
<evidence type="ECO:0000256" key="1">
    <source>
        <dbReference type="ARBA" id="ARBA00001974"/>
    </source>
</evidence>
<dbReference type="InterPro" id="IPR013786">
    <property type="entry name" value="AcylCoA_DH/ox_N"/>
</dbReference>
<name>A0A972NPR4_9BURK</name>
<keyword evidence="5" id="KW-0560">Oxidoreductase</keyword>
<dbReference type="Gene3D" id="2.40.110.10">
    <property type="entry name" value="Butyryl-CoA Dehydrogenase, subunit A, domain 2"/>
    <property type="match status" value="1"/>
</dbReference>
<dbReference type="InterPro" id="IPR046373">
    <property type="entry name" value="Acyl-CoA_Oxase/DH_mid-dom_sf"/>
</dbReference>
<evidence type="ECO:0000256" key="5">
    <source>
        <dbReference type="ARBA" id="ARBA00023002"/>
    </source>
</evidence>
<dbReference type="Proteomes" id="UP000655523">
    <property type="component" value="Unassembled WGS sequence"/>
</dbReference>
<gene>
    <name evidence="8" type="ORF">GNZ13_18070</name>
    <name evidence="9" type="ORF">GNZ13_21715</name>
</gene>
<keyword evidence="10" id="KW-1185">Reference proteome</keyword>
<evidence type="ECO:0000256" key="2">
    <source>
        <dbReference type="ARBA" id="ARBA00009347"/>
    </source>
</evidence>
<feature type="domain" description="Acyl-CoA dehydrogenase/oxidase N-terminal" evidence="7">
    <location>
        <begin position="6"/>
        <end position="117"/>
    </location>
</feature>
<dbReference type="InterPro" id="IPR009075">
    <property type="entry name" value="AcylCo_DH/oxidase_C"/>
</dbReference>
<dbReference type="AlphaFoldDB" id="A0A972NPR4"/>
<dbReference type="EMBL" id="WOEZ01000117">
    <property type="protein sequence ID" value="NPT57123.1"/>
    <property type="molecule type" value="Genomic_DNA"/>
</dbReference>
<protein>
    <submittedName>
        <fullName evidence="8">Acyl-CoA dehydrogenase</fullName>
    </submittedName>
</protein>
<evidence type="ECO:0000256" key="3">
    <source>
        <dbReference type="ARBA" id="ARBA00022630"/>
    </source>
</evidence>
<dbReference type="GO" id="GO:0050660">
    <property type="term" value="F:flavin adenine dinucleotide binding"/>
    <property type="evidence" value="ECO:0007669"/>
    <property type="project" value="InterPro"/>
</dbReference>
<dbReference type="PANTHER" id="PTHR43884:SF20">
    <property type="entry name" value="ACYL-COA DEHYDROGENASE FADE28"/>
    <property type="match status" value="1"/>
</dbReference>
<dbReference type="Gene3D" id="1.20.140.10">
    <property type="entry name" value="Butyryl-CoA Dehydrogenase, subunit A, domain 3"/>
    <property type="match status" value="1"/>
</dbReference>
<dbReference type="EMBL" id="WOEZ01000092">
    <property type="protein sequence ID" value="NPT56439.1"/>
    <property type="molecule type" value="Genomic_DNA"/>
</dbReference>
<evidence type="ECO:0000259" key="7">
    <source>
        <dbReference type="Pfam" id="PF02771"/>
    </source>
</evidence>